<dbReference type="GO" id="GO:0003677">
    <property type="term" value="F:DNA binding"/>
    <property type="evidence" value="ECO:0007669"/>
    <property type="project" value="InterPro"/>
</dbReference>
<dbReference type="RefSeq" id="WP_425412364.1">
    <property type="nucleotide sequence ID" value="NZ_FMWO01000055.1"/>
</dbReference>
<dbReference type="EMBL" id="FMWO01000055">
    <property type="protein sequence ID" value="SCZ85973.1"/>
    <property type="molecule type" value="Genomic_DNA"/>
</dbReference>
<dbReference type="Pfam" id="PF01797">
    <property type="entry name" value="Y1_Tnp"/>
    <property type="match status" value="1"/>
</dbReference>
<keyword evidence="3" id="KW-1185">Reference proteome</keyword>
<protein>
    <submittedName>
        <fullName evidence="2">Transposase</fullName>
    </submittedName>
</protein>
<dbReference type="Gene3D" id="3.30.70.1290">
    <property type="entry name" value="Transposase IS200-like"/>
    <property type="match status" value="1"/>
</dbReference>
<dbReference type="STRING" id="51642.NSMM_470042"/>
<dbReference type="InterPro" id="IPR036515">
    <property type="entry name" value="Transposase_17_sf"/>
</dbReference>
<gene>
    <name evidence="2" type="ORF">NSMM_470042</name>
</gene>
<dbReference type="InterPro" id="IPR002686">
    <property type="entry name" value="Transposase_17"/>
</dbReference>
<dbReference type="PANTHER" id="PTHR33360:SF2">
    <property type="entry name" value="TRANSPOSASE FOR INSERTION SEQUENCE ELEMENT IS200"/>
    <property type="match status" value="1"/>
</dbReference>
<dbReference type="NCBIfam" id="NF033573">
    <property type="entry name" value="transpos_IS200"/>
    <property type="match status" value="1"/>
</dbReference>
<reference evidence="2 3" key="1">
    <citation type="submission" date="2016-10" db="EMBL/GenBank/DDBJ databases">
        <authorList>
            <person name="de Groot N.N."/>
        </authorList>
    </citation>
    <scope>NUCLEOTIDE SEQUENCE [LARGE SCALE GENOMIC DNA]</scope>
    <source>
        <strain evidence="2">1</strain>
    </source>
</reference>
<dbReference type="GO" id="GO:0006313">
    <property type="term" value="P:DNA transposition"/>
    <property type="evidence" value="ECO:0007669"/>
    <property type="project" value="InterPro"/>
</dbReference>
<dbReference type="AlphaFoldDB" id="A0A1G5SFK4"/>
<evidence type="ECO:0000259" key="1">
    <source>
        <dbReference type="Pfam" id="PF01797"/>
    </source>
</evidence>
<dbReference type="PANTHER" id="PTHR33360">
    <property type="entry name" value="TRANSPOSASE FOR INSERTION SEQUENCE ELEMENT IS200"/>
    <property type="match status" value="1"/>
</dbReference>
<feature type="domain" description="Transposase IS200-like" evidence="1">
    <location>
        <begin position="9"/>
        <end position="54"/>
    </location>
</feature>
<organism evidence="2 3">
    <name type="scientific">Nitrosomonas mobilis</name>
    <dbReference type="NCBI Taxonomy" id="51642"/>
    <lineage>
        <taxon>Bacteria</taxon>
        <taxon>Pseudomonadati</taxon>
        <taxon>Pseudomonadota</taxon>
        <taxon>Betaproteobacteria</taxon>
        <taxon>Nitrosomonadales</taxon>
        <taxon>Nitrosomonadaceae</taxon>
        <taxon>Nitrosomonas</taxon>
    </lineage>
</organism>
<sequence length="57" mass="6994">MNYRYGSHTVYQIEYHFVWVTKYRYKILKEEAAERVREMVLQTCEAFEVRIVQGVCE</sequence>
<accession>A0A1G5SFK4</accession>
<evidence type="ECO:0000313" key="2">
    <source>
        <dbReference type="EMBL" id="SCZ85973.1"/>
    </source>
</evidence>
<dbReference type="Proteomes" id="UP000198729">
    <property type="component" value="Unassembled WGS sequence"/>
</dbReference>
<name>A0A1G5SFK4_9PROT</name>
<evidence type="ECO:0000313" key="3">
    <source>
        <dbReference type="Proteomes" id="UP000198729"/>
    </source>
</evidence>
<dbReference type="GO" id="GO:0004803">
    <property type="term" value="F:transposase activity"/>
    <property type="evidence" value="ECO:0007669"/>
    <property type="project" value="InterPro"/>
</dbReference>
<dbReference type="SUPFAM" id="SSF143422">
    <property type="entry name" value="Transposase IS200-like"/>
    <property type="match status" value="1"/>
</dbReference>
<proteinExistence type="predicted"/>